<dbReference type="InterPro" id="IPR027417">
    <property type="entry name" value="P-loop_NTPase"/>
</dbReference>
<evidence type="ECO:0000256" key="3">
    <source>
        <dbReference type="ARBA" id="ARBA00022840"/>
    </source>
</evidence>
<dbReference type="PANTHER" id="PTHR42939:SF1">
    <property type="entry name" value="ABC TRANSPORTER ATP-BINDING PROTEIN ALBC-RELATED"/>
    <property type="match status" value="1"/>
</dbReference>
<dbReference type="InterPro" id="IPR017871">
    <property type="entry name" value="ABC_transporter-like_CS"/>
</dbReference>
<dbReference type="PANTHER" id="PTHR42939">
    <property type="entry name" value="ABC TRANSPORTER ATP-BINDING PROTEIN ALBC-RELATED"/>
    <property type="match status" value="1"/>
</dbReference>
<dbReference type="SUPFAM" id="SSF52540">
    <property type="entry name" value="P-loop containing nucleoside triphosphate hydrolases"/>
    <property type="match status" value="1"/>
</dbReference>
<keyword evidence="1" id="KW-0813">Transport</keyword>
<dbReference type="GO" id="GO:0005524">
    <property type="term" value="F:ATP binding"/>
    <property type="evidence" value="ECO:0007669"/>
    <property type="project" value="UniProtKB-KW"/>
</dbReference>
<proteinExistence type="predicted"/>
<feature type="domain" description="ABC transporter" evidence="4">
    <location>
        <begin position="4"/>
        <end position="233"/>
    </location>
</feature>
<keyword evidence="3 5" id="KW-0067">ATP-binding</keyword>
<evidence type="ECO:0000313" key="6">
    <source>
        <dbReference type="Proteomes" id="UP000886889"/>
    </source>
</evidence>
<dbReference type="Pfam" id="PF00005">
    <property type="entry name" value="ABC_tran"/>
    <property type="match status" value="1"/>
</dbReference>
<dbReference type="InterPro" id="IPR003593">
    <property type="entry name" value="AAA+_ATPase"/>
</dbReference>
<protein>
    <submittedName>
        <fullName evidence="5">ABC transporter ATP-binding protein</fullName>
    </submittedName>
</protein>
<reference evidence="5" key="1">
    <citation type="submission" date="2020-10" db="EMBL/GenBank/DDBJ databases">
        <authorList>
            <person name="Gilroy R."/>
        </authorList>
    </citation>
    <scope>NUCLEOTIDE SEQUENCE</scope>
    <source>
        <strain evidence="5">ChiBcec6-7307</strain>
    </source>
</reference>
<dbReference type="GO" id="GO:0016887">
    <property type="term" value="F:ATP hydrolysis activity"/>
    <property type="evidence" value="ECO:0007669"/>
    <property type="project" value="InterPro"/>
</dbReference>
<dbReference type="SMART" id="SM00382">
    <property type="entry name" value="AAA"/>
    <property type="match status" value="1"/>
</dbReference>
<dbReference type="Proteomes" id="UP000886889">
    <property type="component" value="Unassembled WGS sequence"/>
</dbReference>
<dbReference type="AlphaFoldDB" id="A0A9D1T8C2"/>
<accession>A0A9D1T8C2</accession>
<dbReference type="InterPro" id="IPR003439">
    <property type="entry name" value="ABC_transporter-like_ATP-bd"/>
</dbReference>
<dbReference type="EMBL" id="DVOS01000045">
    <property type="protein sequence ID" value="HIV23321.1"/>
    <property type="molecule type" value="Genomic_DNA"/>
</dbReference>
<sequence length="297" mass="32598">MSKLTASGVTKVYGGKEALSQVSLELEQGKIYGLIGRNGAGKTTLLSVLTAQNPAASGEVLLDGQKVWENPKALSQLCFSRELNQMSGNTSNALKVKEYLRIASVYLPCWDQEMADRLVKKFGLDVKKRISRLSKGMMSMVTIIVALASKAPFTFLDEPAAGLDVVSREQFYQLLLDEYAESGRTFVISTHIIEEAADIFEEVIILDQGKVLLKENTQELLERSIFVSGHEQEVDKATAGLKVHHPERLGRSKGVTVLLEPGESLPDGYDVSVQKPSLQKVFVALCGEEAGHENERD</sequence>
<keyword evidence="2" id="KW-0547">Nucleotide-binding</keyword>
<dbReference type="InterPro" id="IPR051782">
    <property type="entry name" value="ABC_Transporter_VariousFunc"/>
</dbReference>
<dbReference type="PROSITE" id="PS00211">
    <property type="entry name" value="ABC_TRANSPORTER_1"/>
    <property type="match status" value="1"/>
</dbReference>
<dbReference type="CDD" id="cd03230">
    <property type="entry name" value="ABC_DR_subfamily_A"/>
    <property type="match status" value="1"/>
</dbReference>
<organism evidence="5 6">
    <name type="scientific">Candidatus Merdiplasma excrementigallinarum</name>
    <dbReference type="NCBI Taxonomy" id="2840864"/>
    <lineage>
        <taxon>Bacteria</taxon>
        <taxon>Bacillati</taxon>
        <taxon>Bacillota</taxon>
        <taxon>Clostridia</taxon>
        <taxon>Lachnospirales</taxon>
        <taxon>Lachnospiraceae</taxon>
        <taxon>Lachnospiraceae incertae sedis</taxon>
        <taxon>Candidatus Merdiplasma</taxon>
    </lineage>
</organism>
<name>A0A9D1T8C2_9FIRM</name>
<comment type="caution">
    <text evidence="5">The sequence shown here is derived from an EMBL/GenBank/DDBJ whole genome shotgun (WGS) entry which is preliminary data.</text>
</comment>
<evidence type="ECO:0000259" key="4">
    <source>
        <dbReference type="PROSITE" id="PS50893"/>
    </source>
</evidence>
<dbReference type="PROSITE" id="PS50893">
    <property type="entry name" value="ABC_TRANSPORTER_2"/>
    <property type="match status" value="1"/>
</dbReference>
<evidence type="ECO:0000313" key="5">
    <source>
        <dbReference type="EMBL" id="HIV23321.1"/>
    </source>
</evidence>
<evidence type="ECO:0000256" key="2">
    <source>
        <dbReference type="ARBA" id="ARBA00022741"/>
    </source>
</evidence>
<evidence type="ECO:0000256" key="1">
    <source>
        <dbReference type="ARBA" id="ARBA00022448"/>
    </source>
</evidence>
<gene>
    <name evidence="5" type="ORF">IAC80_05215</name>
</gene>
<reference evidence="5" key="2">
    <citation type="journal article" date="2021" name="PeerJ">
        <title>Extensive microbial diversity within the chicken gut microbiome revealed by metagenomics and culture.</title>
        <authorList>
            <person name="Gilroy R."/>
            <person name="Ravi A."/>
            <person name="Getino M."/>
            <person name="Pursley I."/>
            <person name="Horton D.L."/>
            <person name="Alikhan N.F."/>
            <person name="Baker D."/>
            <person name="Gharbi K."/>
            <person name="Hall N."/>
            <person name="Watson M."/>
            <person name="Adriaenssens E.M."/>
            <person name="Foster-Nyarko E."/>
            <person name="Jarju S."/>
            <person name="Secka A."/>
            <person name="Antonio M."/>
            <person name="Oren A."/>
            <person name="Chaudhuri R.R."/>
            <person name="La Ragione R."/>
            <person name="Hildebrand F."/>
            <person name="Pallen M.J."/>
        </authorList>
    </citation>
    <scope>NUCLEOTIDE SEQUENCE</scope>
    <source>
        <strain evidence="5">ChiBcec6-7307</strain>
    </source>
</reference>
<dbReference type="Gene3D" id="3.40.50.300">
    <property type="entry name" value="P-loop containing nucleotide triphosphate hydrolases"/>
    <property type="match status" value="1"/>
</dbReference>